<protein>
    <submittedName>
        <fullName evidence="1">Uncharacterized protein</fullName>
    </submittedName>
</protein>
<organism evidence="1 2">
    <name type="scientific">Marmota marmota marmota</name>
    <name type="common">Alpine marmot</name>
    <dbReference type="NCBI Taxonomy" id="9994"/>
    <lineage>
        <taxon>Eukaryota</taxon>
        <taxon>Metazoa</taxon>
        <taxon>Chordata</taxon>
        <taxon>Craniata</taxon>
        <taxon>Vertebrata</taxon>
        <taxon>Euteleostomi</taxon>
        <taxon>Mammalia</taxon>
        <taxon>Eutheria</taxon>
        <taxon>Euarchontoglires</taxon>
        <taxon>Glires</taxon>
        <taxon>Rodentia</taxon>
        <taxon>Sciuromorpha</taxon>
        <taxon>Sciuridae</taxon>
        <taxon>Xerinae</taxon>
        <taxon>Marmotini</taxon>
        <taxon>Marmota</taxon>
    </lineage>
</organism>
<dbReference type="AlphaFoldDB" id="A0A8C6AAH3"/>
<reference evidence="1" key="1">
    <citation type="submission" date="2025-08" db="UniProtKB">
        <authorList>
            <consortium name="Ensembl"/>
        </authorList>
    </citation>
    <scope>IDENTIFICATION</scope>
</reference>
<dbReference type="Proteomes" id="UP000694407">
    <property type="component" value="Unplaced"/>
</dbReference>
<sequence>ILVIPAIWEAETGGLQVQGHLTRPTWITYEIPISKRKKNWMWWYMSLIPVAQEAGVGESQSRLQDKDKWVGSIKEFV</sequence>
<proteinExistence type="predicted"/>
<evidence type="ECO:0000313" key="1">
    <source>
        <dbReference type="Ensembl" id="ENSMMMP00000026756.1"/>
    </source>
</evidence>
<reference evidence="1" key="2">
    <citation type="submission" date="2025-09" db="UniProtKB">
        <authorList>
            <consortium name="Ensembl"/>
        </authorList>
    </citation>
    <scope>IDENTIFICATION</scope>
</reference>
<keyword evidence="2" id="KW-1185">Reference proteome</keyword>
<dbReference type="Ensembl" id="ENSMMMT00000030276.1">
    <property type="protein sequence ID" value="ENSMMMP00000026756.1"/>
    <property type="gene ID" value="ENSMMMG00000023413.1"/>
</dbReference>
<evidence type="ECO:0000313" key="2">
    <source>
        <dbReference type="Proteomes" id="UP000694407"/>
    </source>
</evidence>
<name>A0A8C6AAH3_MARMA</name>
<accession>A0A8C6AAH3</accession>